<dbReference type="GO" id="GO:0005634">
    <property type="term" value="C:nucleus"/>
    <property type="evidence" value="ECO:0007669"/>
    <property type="project" value="UniProtKB-SubCell"/>
</dbReference>
<dbReference type="OrthoDB" id="1704693at2759"/>
<dbReference type="AlphaFoldDB" id="A0A5N5GWU0"/>
<dbReference type="PANTHER" id="PTHR48268">
    <property type="entry name" value="HOMEOBOX PROTEIN KNOTTED-1-LIKE 6 ISOFORM X1"/>
    <property type="match status" value="1"/>
</dbReference>
<feature type="region of interest" description="Disordered" evidence="3">
    <location>
        <begin position="1"/>
        <end position="33"/>
    </location>
</feature>
<keyword evidence="6" id="KW-0238">DNA-binding</keyword>
<dbReference type="InterPro" id="IPR053363">
    <property type="entry name" value="Leaf_patterning_domain"/>
</dbReference>
<accession>A0A5N5GWU0</accession>
<evidence type="ECO:0000256" key="2">
    <source>
        <dbReference type="ARBA" id="ARBA00023242"/>
    </source>
</evidence>
<protein>
    <submittedName>
        <fullName evidence="6">Homeobox protein knotted-1-like 12</fullName>
    </submittedName>
</protein>
<dbReference type="Pfam" id="PF03790">
    <property type="entry name" value="KNOX1"/>
    <property type="match status" value="1"/>
</dbReference>
<keyword evidence="7" id="KW-1185">Reference proteome</keyword>
<dbReference type="PANTHER" id="PTHR48268:SF2">
    <property type="entry name" value="PROTEIN KNATM"/>
    <property type="match status" value="1"/>
</dbReference>
<dbReference type="SMART" id="SM01256">
    <property type="entry name" value="KNOX2"/>
    <property type="match status" value="1"/>
</dbReference>
<gene>
    <name evidence="6" type="ORF">D8674_037045</name>
</gene>
<keyword evidence="6" id="KW-0371">Homeobox</keyword>
<evidence type="ECO:0000259" key="4">
    <source>
        <dbReference type="SMART" id="SM01255"/>
    </source>
</evidence>
<proteinExistence type="predicted"/>
<feature type="domain" description="KNOX1" evidence="4">
    <location>
        <begin position="37"/>
        <end position="77"/>
    </location>
</feature>
<evidence type="ECO:0000313" key="6">
    <source>
        <dbReference type="EMBL" id="KAB2620085.1"/>
    </source>
</evidence>
<reference evidence="6 7" key="2">
    <citation type="submission" date="2019-11" db="EMBL/GenBank/DDBJ databases">
        <title>A de novo genome assembly of a pear dwarfing rootstock.</title>
        <authorList>
            <person name="Wang F."/>
            <person name="Wang J."/>
            <person name="Li S."/>
            <person name="Zhang Y."/>
            <person name="Fang M."/>
            <person name="Ma L."/>
            <person name="Zhao Y."/>
            <person name="Jiang S."/>
        </authorList>
    </citation>
    <scope>NUCLEOTIDE SEQUENCE [LARGE SCALE GENOMIC DNA]</scope>
    <source>
        <strain evidence="6">S2</strain>
        <tissue evidence="6">Leaf</tissue>
    </source>
</reference>
<evidence type="ECO:0000259" key="5">
    <source>
        <dbReference type="SMART" id="SM01256"/>
    </source>
</evidence>
<reference evidence="6 7" key="1">
    <citation type="submission" date="2019-09" db="EMBL/GenBank/DDBJ databases">
        <authorList>
            <person name="Ou C."/>
        </authorList>
    </citation>
    <scope>NUCLEOTIDE SEQUENCE [LARGE SCALE GENOMIC DNA]</scope>
    <source>
        <strain evidence="6">S2</strain>
        <tissue evidence="6">Leaf</tissue>
    </source>
</reference>
<feature type="domain" description="KNOX2" evidence="5">
    <location>
        <begin position="93"/>
        <end position="144"/>
    </location>
</feature>
<comment type="subcellular location">
    <subcellularLocation>
        <location evidence="1">Nucleus</location>
    </subcellularLocation>
</comment>
<keyword evidence="2" id="KW-0539">Nucleus</keyword>
<dbReference type="Pfam" id="PF03791">
    <property type="entry name" value="KNOX2"/>
    <property type="match status" value="1"/>
</dbReference>
<evidence type="ECO:0000313" key="7">
    <source>
        <dbReference type="Proteomes" id="UP000327157"/>
    </source>
</evidence>
<dbReference type="EMBL" id="SMOL01000361">
    <property type="protein sequence ID" value="KAB2620085.1"/>
    <property type="molecule type" value="Genomic_DNA"/>
</dbReference>
<name>A0A5N5GWU0_9ROSA</name>
<feature type="compositionally biased region" description="Basic and acidic residues" evidence="3">
    <location>
        <begin position="1"/>
        <end position="12"/>
    </location>
</feature>
<organism evidence="6 7">
    <name type="scientific">Pyrus ussuriensis x Pyrus communis</name>
    <dbReference type="NCBI Taxonomy" id="2448454"/>
    <lineage>
        <taxon>Eukaryota</taxon>
        <taxon>Viridiplantae</taxon>
        <taxon>Streptophyta</taxon>
        <taxon>Embryophyta</taxon>
        <taxon>Tracheophyta</taxon>
        <taxon>Spermatophyta</taxon>
        <taxon>Magnoliopsida</taxon>
        <taxon>eudicotyledons</taxon>
        <taxon>Gunneridae</taxon>
        <taxon>Pentapetalae</taxon>
        <taxon>rosids</taxon>
        <taxon>fabids</taxon>
        <taxon>Rosales</taxon>
        <taxon>Rosaceae</taxon>
        <taxon>Amygdaloideae</taxon>
        <taxon>Maleae</taxon>
        <taxon>Pyrus</taxon>
    </lineage>
</organism>
<evidence type="ECO:0000256" key="1">
    <source>
        <dbReference type="ARBA" id="ARBA00004123"/>
    </source>
</evidence>
<evidence type="ECO:0000256" key="3">
    <source>
        <dbReference type="SAM" id="MobiDB-lite"/>
    </source>
</evidence>
<dbReference type="Proteomes" id="UP000327157">
    <property type="component" value="Unassembled WGS sequence"/>
</dbReference>
<dbReference type="InterPro" id="IPR005540">
    <property type="entry name" value="KNOX1"/>
</dbReference>
<dbReference type="InterPro" id="IPR005541">
    <property type="entry name" value="KNOX2"/>
</dbReference>
<dbReference type="SMART" id="SM01255">
    <property type="entry name" value="KNOX1"/>
    <property type="match status" value="1"/>
</dbReference>
<comment type="caution">
    <text evidence="6">The sequence shown here is derived from an EMBL/GenBank/DDBJ whole genome shotgun (WGS) entry which is preliminary data.</text>
</comment>
<sequence length="151" mass="16852">MEEIYSGEHEENNGAVKVRSTREKGEGDIVEEEEEEEVLKKRIADHPLYGLLLENHTDCLKVGLGEIGDQIGDKSTTTTDNNIVNAKQLIKDATSSDPNSSDLDQFMEAYCNGLNKLKEAMADPMKEMTSFITAMYAQLEDLSGSKKKKNY</sequence>
<dbReference type="GO" id="GO:0003677">
    <property type="term" value="F:DNA binding"/>
    <property type="evidence" value="ECO:0007669"/>
    <property type="project" value="UniProtKB-KW"/>
</dbReference>